<accession>A0AA38VC62</accession>
<keyword evidence="3" id="KW-1185">Reference proteome</keyword>
<evidence type="ECO:0000313" key="3">
    <source>
        <dbReference type="Proteomes" id="UP001174694"/>
    </source>
</evidence>
<dbReference type="Proteomes" id="UP001174694">
    <property type="component" value="Unassembled WGS sequence"/>
</dbReference>
<feature type="compositionally biased region" description="Low complexity" evidence="1">
    <location>
        <begin position="25"/>
        <end position="36"/>
    </location>
</feature>
<reference evidence="2" key="1">
    <citation type="submission" date="2022-07" db="EMBL/GenBank/DDBJ databases">
        <title>Fungi with potential for degradation of polypropylene.</title>
        <authorList>
            <person name="Gostincar C."/>
        </authorList>
    </citation>
    <scope>NUCLEOTIDE SEQUENCE</scope>
    <source>
        <strain evidence="2">EXF-13308</strain>
    </source>
</reference>
<gene>
    <name evidence="2" type="ORF">NKR23_g9598</name>
</gene>
<proteinExistence type="predicted"/>
<dbReference type="EMBL" id="JANBVO010000038">
    <property type="protein sequence ID" value="KAJ9136731.1"/>
    <property type="molecule type" value="Genomic_DNA"/>
</dbReference>
<name>A0AA38VC62_9PEZI</name>
<dbReference type="PANTHER" id="PTHR12652:SF25">
    <property type="entry name" value="MICROBODY (PEROXISOME) PROLIFERATION PROTEIN PEROXIN 11C (EUROFUNG)"/>
    <property type="match status" value="1"/>
</dbReference>
<organism evidence="2 3">
    <name type="scientific">Pleurostoma richardsiae</name>
    <dbReference type="NCBI Taxonomy" id="41990"/>
    <lineage>
        <taxon>Eukaryota</taxon>
        <taxon>Fungi</taxon>
        <taxon>Dikarya</taxon>
        <taxon>Ascomycota</taxon>
        <taxon>Pezizomycotina</taxon>
        <taxon>Sordariomycetes</taxon>
        <taxon>Sordariomycetidae</taxon>
        <taxon>Calosphaeriales</taxon>
        <taxon>Pleurostomataceae</taxon>
        <taxon>Pleurostoma</taxon>
    </lineage>
</organism>
<protein>
    <submittedName>
        <fullName evidence="2">Peroxin 11C</fullName>
    </submittedName>
</protein>
<evidence type="ECO:0000313" key="2">
    <source>
        <dbReference type="EMBL" id="KAJ9136731.1"/>
    </source>
</evidence>
<dbReference type="PANTHER" id="PTHR12652">
    <property type="entry name" value="PEROXISOMAL BIOGENESIS FACTOR 11"/>
    <property type="match status" value="1"/>
</dbReference>
<comment type="caution">
    <text evidence="2">The sequence shown here is derived from an EMBL/GenBank/DDBJ whole genome shotgun (WGS) entry which is preliminary data.</text>
</comment>
<evidence type="ECO:0000256" key="1">
    <source>
        <dbReference type="SAM" id="MobiDB-lite"/>
    </source>
</evidence>
<sequence>MTESTPIADLPSGTPVPSSPPSPPSKGSKGPSPILPPLRAALAAAPSQAEAFLAHLHRCMQTPSGIDTVLLLICYGSRLSGAVLSSLARSLLRRPARELVALALSLPRGTAILFASSPGSKVAPPGAGGGSSAAQLAALLSARLNALSSLTSEARVILRLWSLLGMYFWGRRLAADLLASRKASATTEEKKEEGGESSSSSSKASRLATAANWVQFVSCVVLQVLENGAYLSSRGVLGWTPQQQGRAYVLSSRFWAVHVGIELGKLAAEGLARRRAATATTTGAAGEEKEEEERWRKQLARNLAWAPLTVHWGMEKGFVSDGFVGLLGTIPGLIQMRDLWKETAQ</sequence>
<feature type="region of interest" description="Disordered" evidence="1">
    <location>
        <begin position="1"/>
        <end position="36"/>
    </location>
</feature>
<dbReference type="AlphaFoldDB" id="A0AA38VC62"/>